<dbReference type="SUPFAM" id="SSF52499">
    <property type="entry name" value="Isochorismatase-like hydrolases"/>
    <property type="match status" value="1"/>
</dbReference>
<evidence type="ECO:0000256" key="1">
    <source>
        <dbReference type="SAM" id="MobiDB-lite"/>
    </source>
</evidence>
<dbReference type="AlphaFoldDB" id="X0XIE9"/>
<protein>
    <recommendedName>
        <fullName evidence="3">Isochorismatase-like domain-containing protein</fullName>
    </recommendedName>
</protein>
<sequence length="187" mass="21259">MNKVVNAARELGVTIIHAPSGTMKHYEGTPAWKRIKNAPYVEPPTPREHDDPPLPVDDSDGGSDTNHGNEITNNSVWTRQIEAIKIDQERDGISDNGREIYSFLQQKGIRHVILMGVHTNMCILNRSFAIKQMVQWSVNVMLCRDLTDTMYNPAKPPYVSHDEGTRLVVEYIEKFWCPSISSEDLLR</sequence>
<organism evidence="2">
    <name type="scientific">marine sediment metagenome</name>
    <dbReference type="NCBI Taxonomy" id="412755"/>
    <lineage>
        <taxon>unclassified sequences</taxon>
        <taxon>metagenomes</taxon>
        <taxon>ecological metagenomes</taxon>
    </lineage>
</organism>
<comment type="caution">
    <text evidence="2">The sequence shown here is derived from an EMBL/GenBank/DDBJ whole genome shotgun (WGS) entry which is preliminary data.</text>
</comment>
<gene>
    <name evidence="2" type="ORF">S01H1_47844</name>
</gene>
<proteinExistence type="predicted"/>
<dbReference type="Gene3D" id="3.40.50.850">
    <property type="entry name" value="Isochorismatase-like"/>
    <property type="match status" value="1"/>
</dbReference>
<evidence type="ECO:0008006" key="3">
    <source>
        <dbReference type="Google" id="ProtNLM"/>
    </source>
</evidence>
<dbReference type="EMBL" id="BARS01030689">
    <property type="protein sequence ID" value="GAG24736.1"/>
    <property type="molecule type" value="Genomic_DNA"/>
</dbReference>
<reference evidence="2" key="1">
    <citation type="journal article" date="2014" name="Front. Microbiol.">
        <title>High frequency of phylogenetically diverse reductive dehalogenase-homologous genes in deep subseafloor sedimentary metagenomes.</title>
        <authorList>
            <person name="Kawai M."/>
            <person name="Futagami T."/>
            <person name="Toyoda A."/>
            <person name="Takaki Y."/>
            <person name="Nishi S."/>
            <person name="Hori S."/>
            <person name="Arai W."/>
            <person name="Tsubouchi T."/>
            <person name="Morono Y."/>
            <person name="Uchiyama I."/>
            <person name="Ito T."/>
            <person name="Fujiyama A."/>
            <person name="Inagaki F."/>
            <person name="Takami H."/>
        </authorList>
    </citation>
    <scope>NUCLEOTIDE SEQUENCE</scope>
    <source>
        <strain evidence="2">Expedition CK06-06</strain>
    </source>
</reference>
<feature type="region of interest" description="Disordered" evidence="1">
    <location>
        <begin position="38"/>
        <end position="74"/>
    </location>
</feature>
<feature type="compositionally biased region" description="Polar residues" evidence="1">
    <location>
        <begin position="62"/>
        <end position="74"/>
    </location>
</feature>
<evidence type="ECO:0000313" key="2">
    <source>
        <dbReference type="EMBL" id="GAG24736.1"/>
    </source>
</evidence>
<accession>X0XIE9</accession>
<name>X0XIE9_9ZZZZ</name>
<dbReference type="InterPro" id="IPR036380">
    <property type="entry name" value="Isochorismatase-like_sf"/>
</dbReference>